<proteinExistence type="predicted"/>
<sequence>MTDLAEIERLVEVAMNEHQALLDLGACVASLRAVQEAKAQLEQYDAATVRHVRARRDADEVRCA</sequence>
<evidence type="ECO:0000313" key="2">
    <source>
        <dbReference type="Proteomes" id="UP000593998"/>
    </source>
</evidence>
<dbReference type="AlphaFoldDB" id="A0A7L9J4W4"/>
<accession>A0A7L9J4W4</accession>
<dbReference type="Proteomes" id="UP000593998">
    <property type="component" value="Chromosome"/>
</dbReference>
<organism evidence="1 2">
    <name type="scientific">Janibacter indicus</name>
    <dbReference type="NCBI Taxonomy" id="857417"/>
    <lineage>
        <taxon>Bacteria</taxon>
        <taxon>Bacillati</taxon>
        <taxon>Actinomycetota</taxon>
        <taxon>Actinomycetes</taxon>
        <taxon>Micrococcales</taxon>
        <taxon>Intrasporangiaceae</taxon>
        <taxon>Janibacter</taxon>
    </lineage>
</organism>
<dbReference type="RefSeq" id="WP_192912007.1">
    <property type="nucleotide sequence ID" value="NZ_CP062789.1"/>
</dbReference>
<reference evidence="1 2" key="1">
    <citation type="submission" date="2020-10" db="EMBL/GenBank/DDBJ databases">
        <title>Janibacter indicus TT2 genome sequence.</title>
        <authorList>
            <person name="Lee K."/>
            <person name="Ganzorig M."/>
        </authorList>
    </citation>
    <scope>NUCLEOTIDE SEQUENCE [LARGE SCALE GENOMIC DNA]</scope>
    <source>
        <strain evidence="1 2">TT2</strain>
    </source>
</reference>
<protein>
    <submittedName>
        <fullName evidence="1">Uncharacterized protein</fullName>
    </submittedName>
</protein>
<name>A0A7L9J4W4_9MICO</name>
<evidence type="ECO:0000313" key="1">
    <source>
        <dbReference type="EMBL" id="QOK24177.1"/>
    </source>
</evidence>
<gene>
    <name evidence="1" type="ORF">IGS73_07410</name>
</gene>
<dbReference type="EMBL" id="CP062789">
    <property type="protein sequence ID" value="QOK24177.1"/>
    <property type="molecule type" value="Genomic_DNA"/>
</dbReference>